<dbReference type="EMBL" id="MGGM01000028">
    <property type="protein sequence ID" value="OGM28537.1"/>
    <property type="molecule type" value="Genomic_DNA"/>
</dbReference>
<name>A0A1F7YMM9_9BACT</name>
<reference evidence="1 2" key="1">
    <citation type="journal article" date="2016" name="Nat. Commun.">
        <title>Thousands of microbial genomes shed light on interconnected biogeochemical processes in an aquifer system.</title>
        <authorList>
            <person name="Anantharaman K."/>
            <person name="Brown C.T."/>
            <person name="Hug L.A."/>
            <person name="Sharon I."/>
            <person name="Castelle C.J."/>
            <person name="Probst A.J."/>
            <person name="Thomas B.C."/>
            <person name="Singh A."/>
            <person name="Wilkins M.J."/>
            <person name="Karaoz U."/>
            <person name="Brodie E.L."/>
            <person name="Williams K.H."/>
            <person name="Hubbard S.S."/>
            <person name="Banfield J.F."/>
        </authorList>
    </citation>
    <scope>NUCLEOTIDE SEQUENCE [LARGE SCALE GENOMIC DNA]</scope>
</reference>
<dbReference type="Proteomes" id="UP000177263">
    <property type="component" value="Unassembled WGS sequence"/>
</dbReference>
<accession>A0A1F7YMM9</accession>
<dbReference type="AlphaFoldDB" id="A0A1F7YMM9"/>
<gene>
    <name evidence="1" type="ORF">A2801_03785</name>
</gene>
<organism evidence="1 2">
    <name type="scientific">Candidatus Woesebacteria bacterium RIFCSPHIGHO2_01_FULL_41_10</name>
    <dbReference type="NCBI Taxonomy" id="1802500"/>
    <lineage>
        <taxon>Bacteria</taxon>
        <taxon>Candidatus Woeseibacteriota</taxon>
    </lineage>
</organism>
<evidence type="ECO:0000313" key="1">
    <source>
        <dbReference type="EMBL" id="OGM28537.1"/>
    </source>
</evidence>
<proteinExistence type="predicted"/>
<sequence>MSKRDRNILIGLITISWILMMVFLYILNIPETEWPTTRNVIVVLTSSFLGLSLIWIIQDYNKQMQLKGSYLGKTLKLEETQLGYKATFKVNSIRESRLVGTLLVLLPSNATLININRTAITSKGGYSLGSGFNIVYKLGNLTREVVCDWPLNYQRLQLEITEIQTVNESNT</sequence>
<dbReference type="STRING" id="1802500.A2801_03785"/>
<evidence type="ECO:0000313" key="2">
    <source>
        <dbReference type="Proteomes" id="UP000177263"/>
    </source>
</evidence>
<protein>
    <submittedName>
        <fullName evidence="1">Uncharacterized protein</fullName>
    </submittedName>
</protein>
<comment type="caution">
    <text evidence="1">The sequence shown here is derived from an EMBL/GenBank/DDBJ whole genome shotgun (WGS) entry which is preliminary data.</text>
</comment>